<dbReference type="SUPFAM" id="SSF81383">
    <property type="entry name" value="F-box domain"/>
    <property type="match status" value="1"/>
</dbReference>
<proteinExistence type="predicted"/>
<dbReference type="AlphaFoldDB" id="A0A9N9FR12"/>
<dbReference type="Gene3D" id="3.80.10.10">
    <property type="entry name" value="Ribonuclease Inhibitor"/>
    <property type="match status" value="1"/>
</dbReference>
<gene>
    <name evidence="1" type="ORF">AGERDE_LOCUS6635</name>
</gene>
<organism evidence="1 2">
    <name type="scientific">Ambispora gerdemannii</name>
    <dbReference type="NCBI Taxonomy" id="144530"/>
    <lineage>
        <taxon>Eukaryota</taxon>
        <taxon>Fungi</taxon>
        <taxon>Fungi incertae sedis</taxon>
        <taxon>Mucoromycota</taxon>
        <taxon>Glomeromycotina</taxon>
        <taxon>Glomeromycetes</taxon>
        <taxon>Archaeosporales</taxon>
        <taxon>Ambisporaceae</taxon>
        <taxon>Ambispora</taxon>
    </lineage>
</organism>
<reference evidence="1" key="1">
    <citation type="submission" date="2021-06" db="EMBL/GenBank/DDBJ databases">
        <authorList>
            <person name="Kallberg Y."/>
            <person name="Tangrot J."/>
            <person name="Rosling A."/>
        </authorList>
    </citation>
    <scope>NUCLEOTIDE SEQUENCE</scope>
    <source>
        <strain evidence="1">MT106</strain>
    </source>
</reference>
<sequence length="377" mass="44222">MSEKSLINLSKSRFTCPNSGKDVRLIPDILQIIFTKLTYKDLFSVIRVNRTWCLLGIPIFWKAPFSHRHANPKHAIRTYLLSNTELSINYLKMIPYLPENTILPENLERFEEPDIDFEIITKPLFDYVSYCLVFDYNGIFRAVLGYCETLDQLCRKNTAKRIMKILLEMFKSRGHQFKNMRVKYEHHDNNILSKYTFLYSEIDTLNLVGLHVDKSKVLAALIPLCRKIKHLSITMKIGSDELKNLIELIRGQTNLTTIEIIGKINDHRKSLLSALCAQKNTITSMEFSYFPFEGLTDWTIFRQFTRLKRLKIYYFSKTDIDDDALGVKYMEKHHSSHHVHRYGSFNRTTFIPAHENDHERAAELVASLAIKKCKYMY</sequence>
<evidence type="ECO:0000313" key="2">
    <source>
        <dbReference type="Proteomes" id="UP000789831"/>
    </source>
</evidence>
<evidence type="ECO:0000313" key="1">
    <source>
        <dbReference type="EMBL" id="CAG8550359.1"/>
    </source>
</evidence>
<keyword evidence="2" id="KW-1185">Reference proteome</keyword>
<comment type="caution">
    <text evidence="1">The sequence shown here is derived from an EMBL/GenBank/DDBJ whole genome shotgun (WGS) entry which is preliminary data.</text>
</comment>
<dbReference type="OrthoDB" id="2354556at2759"/>
<protein>
    <submittedName>
        <fullName evidence="1">7932_t:CDS:1</fullName>
    </submittedName>
</protein>
<dbReference type="InterPro" id="IPR032675">
    <property type="entry name" value="LRR_dom_sf"/>
</dbReference>
<dbReference type="SUPFAM" id="SSF52047">
    <property type="entry name" value="RNI-like"/>
    <property type="match status" value="1"/>
</dbReference>
<dbReference type="EMBL" id="CAJVPL010001063">
    <property type="protein sequence ID" value="CAG8550359.1"/>
    <property type="molecule type" value="Genomic_DNA"/>
</dbReference>
<accession>A0A9N9FR12</accession>
<dbReference type="Proteomes" id="UP000789831">
    <property type="component" value="Unassembled WGS sequence"/>
</dbReference>
<dbReference type="CDD" id="cd09917">
    <property type="entry name" value="F-box_SF"/>
    <property type="match status" value="1"/>
</dbReference>
<name>A0A9N9FR12_9GLOM</name>
<dbReference type="InterPro" id="IPR036047">
    <property type="entry name" value="F-box-like_dom_sf"/>
</dbReference>